<evidence type="ECO:0000256" key="1">
    <source>
        <dbReference type="ARBA" id="ARBA00004651"/>
    </source>
</evidence>
<dbReference type="InterPro" id="IPR011701">
    <property type="entry name" value="MFS"/>
</dbReference>
<feature type="transmembrane region" description="Helical" evidence="6">
    <location>
        <begin position="148"/>
        <end position="173"/>
    </location>
</feature>
<dbReference type="GO" id="GO:0022857">
    <property type="term" value="F:transmembrane transporter activity"/>
    <property type="evidence" value="ECO:0007669"/>
    <property type="project" value="InterPro"/>
</dbReference>
<evidence type="ECO:0000313" key="9">
    <source>
        <dbReference type="Proteomes" id="UP000315677"/>
    </source>
</evidence>
<evidence type="ECO:0000256" key="3">
    <source>
        <dbReference type="ARBA" id="ARBA00022692"/>
    </source>
</evidence>
<feature type="transmembrane region" description="Helical" evidence="6">
    <location>
        <begin position="179"/>
        <end position="197"/>
    </location>
</feature>
<feature type="transmembrane region" description="Helical" evidence="6">
    <location>
        <begin position="21"/>
        <end position="48"/>
    </location>
</feature>
<dbReference type="SUPFAM" id="SSF103473">
    <property type="entry name" value="MFS general substrate transporter"/>
    <property type="match status" value="1"/>
</dbReference>
<proteinExistence type="predicted"/>
<feature type="domain" description="Major facilitator superfamily (MFS) profile" evidence="7">
    <location>
        <begin position="23"/>
        <end position="415"/>
    </location>
</feature>
<dbReference type="EMBL" id="VFPA01000002">
    <property type="protein sequence ID" value="TQM12024.1"/>
    <property type="molecule type" value="Genomic_DNA"/>
</dbReference>
<keyword evidence="4 6" id="KW-1133">Transmembrane helix</keyword>
<evidence type="ECO:0000313" key="8">
    <source>
        <dbReference type="EMBL" id="TQM12024.1"/>
    </source>
</evidence>
<organism evidence="8 9">
    <name type="scientific">Pseudonocardia kunmingensis</name>
    <dbReference type="NCBI Taxonomy" id="630975"/>
    <lineage>
        <taxon>Bacteria</taxon>
        <taxon>Bacillati</taxon>
        <taxon>Actinomycetota</taxon>
        <taxon>Actinomycetes</taxon>
        <taxon>Pseudonocardiales</taxon>
        <taxon>Pseudonocardiaceae</taxon>
        <taxon>Pseudonocardia</taxon>
    </lineage>
</organism>
<dbReference type="RefSeq" id="WP_142056421.1">
    <property type="nucleotide sequence ID" value="NZ_VFPA01000002.1"/>
</dbReference>
<feature type="transmembrane region" description="Helical" evidence="6">
    <location>
        <begin position="389"/>
        <end position="410"/>
    </location>
</feature>
<evidence type="ECO:0000256" key="6">
    <source>
        <dbReference type="SAM" id="Phobius"/>
    </source>
</evidence>
<evidence type="ECO:0000256" key="2">
    <source>
        <dbReference type="ARBA" id="ARBA00022475"/>
    </source>
</evidence>
<dbReference type="PANTHER" id="PTHR11662:SF399">
    <property type="entry name" value="FI19708P1-RELATED"/>
    <property type="match status" value="1"/>
</dbReference>
<feature type="transmembrane region" description="Helical" evidence="6">
    <location>
        <begin position="237"/>
        <end position="255"/>
    </location>
</feature>
<keyword evidence="5 6" id="KW-0472">Membrane</keyword>
<dbReference type="AlphaFoldDB" id="A0A543DRT1"/>
<dbReference type="Proteomes" id="UP000315677">
    <property type="component" value="Unassembled WGS sequence"/>
</dbReference>
<dbReference type="InterPro" id="IPR050382">
    <property type="entry name" value="MFS_Na/Anion_cotransporter"/>
</dbReference>
<feature type="transmembrane region" description="Helical" evidence="6">
    <location>
        <begin position="303"/>
        <end position="323"/>
    </location>
</feature>
<dbReference type="GO" id="GO:0005886">
    <property type="term" value="C:plasma membrane"/>
    <property type="evidence" value="ECO:0007669"/>
    <property type="project" value="UniProtKB-SubCell"/>
</dbReference>
<evidence type="ECO:0000256" key="4">
    <source>
        <dbReference type="ARBA" id="ARBA00022989"/>
    </source>
</evidence>
<comment type="subcellular location">
    <subcellularLocation>
        <location evidence="1">Cell membrane</location>
        <topology evidence="1">Multi-pass membrane protein</topology>
    </subcellularLocation>
</comment>
<dbReference type="InterPro" id="IPR020846">
    <property type="entry name" value="MFS_dom"/>
</dbReference>
<dbReference type="InterPro" id="IPR036259">
    <property type="entry name" value="MFS_trans_sf"/>
</dbReference>
<dbReference type="PROSITE" id="PS50850">
    <property type="entry name" value="MFS"/>
    <property type="match status" value="1"/>
</dbReference>
<sequence length="426" mass="45094">MGPDTTASPTWTRAQVRRTSTATIALLMAVWVIDYVDRTMVAIALPFIGEEFDLSKTEQGWLITTFALAYLVFQVPGGMLADRFGAKRLLLVSLLLWSVFTALTGAMWGFVALVVVRALFGVAQALFPGASFKALAERTTPDRRATGAGWMLASNSLGAGLAPLVVAPVLLAFGWRDTFWIVAGAGALIGMVLWALLPRPLPAELSEPGEPGDATPGGAGSTPGIGTVLRSSSVWKFAALFCSANMLVYGLITWVPSYLLEERGIPLLNAGIAAAIPSLVMTVTTFVGGWLFDRYFYYRARVLVIPVLLVAAAMLVLMLRAGSAVEFTIYQTLAMGVAGLSTMSVLGMPVRALPRAVIGSGMGVVNVGGQVAGVLAPVLMGALVDRFSYTAAFGFLIGTTVLSAVIAIWVPQRPERFELAEGKKTA</sequence>
<evidence type="ECO:0000256" key="5">
    <source>
        <dbReference type="ARBA" id="ARBA00023136"/>
    </source>
</evidence>
<feature type="transmembrane region" description="Helical" evidence="6">
    <location>
        <begin position="267"/>
        <end position="291"/>
    </location>
</feature>
<feature type="transmembrane region" description="Helical" evidence="6">
    <location>
        <begin position="89"/>
        <end position="108"/>
    </location>
</feature>
<dbReference type="PIRSF" id="PIRSF002808">
    <property type="entry name" value="Hexose_phosphate_transp"/>
    <property type="match status" value="1"/>
</dbReference>
<dbReference type="InterPro" id="IPR000849">
    <property type="entry name" value="Sugar_P_transporter"/>
</dbReference>
<dbReference type="OrthoDB" id="8596007at2"/>
<feature type="transmembrane region" description="Helical" evidence="6">
    <location>
        <begin position="60"/>
        <end position="77"/>
    </location>
</feature>
<evidence type="ECO:0000259" key="7">
    <source>
        <dbReference type="PROSITE" id="PS50850"/>
    </source>
</evidence>
<feature type="transmembrane region" description="Helical" evidence="6">
    <location>
        <begin position="114"/>
        <end position="136"/>
    </location>
</feature>
<protein>
    <submittedName>
        <fullName evidence="8">Sugar phosphate permease</fullName>
    </submittedName>
</protein>
<dbReference type="CDD" id="cd17319">
    <property type="entry name" value="MFS_ExuT_GudP_like"/>
    <property type="match status" value="1"/>
</dbReference>
<keyword evidence="3 6" id="KW-0812">Transmembrane</keyword>
<dbReference type="PANTHER" id="PTHR11662">
    <property type="entry name" value="SOLUTE CARRIER FAMILY 17"/>
    <property type="match status" value="1"/>
</dbReference>
<reference evidence="8 9" key="1">
    <citation type="submission" date="2019-06" db="EMBL/GenBank/DDBJ databases">
        <title>Sequencing the genomes of 1000 actinobacteria strains.</title>
        <authorList>
            <person name="Klenk H.-P."/>
        </authorList>
    </citation>
    <scope>NUCLEOTIDE SEQUENCE [LARGE SCALE GENOMIC DNA]</scope>
    <source>
        <strain evidence="8 9">DSM 45301</strain>
    </source>
</reference>
<comment type="caution">
    <text evidence="8">The sequence shown here is derived from an EMBL/GenBank/DDBJ whole genome shotgun (WGS) entry which is preliminary data.</text>
</comment>
<dbReference type="Gene3D" id="1.20.1250.20">
    <property type="entry name" value="MFS general substrate transporter like domains"/>
    <property type="match status" value="2"/>
</dbReference>
<name>A0A543DRT1_9PSEU</name>
<feature type="transmembrane region" description="Helical" evidence="6">
    <location>
        <begin position="362"/>
        <end position="383"/>
    </location>
</feature>
<keyword evidence="9" id="KW-1185">Reference proteome</keyword>
<accession>A0A543DRT1</accession>
<gene>
    <name evidence="8" type="ORF">FB558_4601</name>
</gene>
<dbReference type="Pfam" id="PF07690">
    <property type="entry name" value="MFS_1"/>
    <property type="match status" value="1"/>
</dbReference>
<feature type="transmembrane region" description="Helical" evidence="6">
    <location>
        <begin position="329"/>
        <end position="350"/>
    </location>
</feature>
<keyword evidence="2" id="KW-1003">Cell membrane</keyword>